<dbReference type="AlphaFoldDB" id="A0A845L7A7"/>
<dbReference type="OrthoDB" id="9799862at2"/>
<gene>
    <name evidence="1" type="ORF">GTO91_12535</name>
</gene>
<keyword evidence="2" id="KW-1185">Reference proteome</keyword>
<proteinExistence type="predicted"/>
<name>A0A845L7A7_9FIRM</name>
<keyword evidence="1" id="KW-0966">Cell projection</keyword>
<dbReference type="PANTHER" id="PTHR39185">
    <property type="entry name" value="SWARMING MOTILITY PROTEIN SWRD"/>
    <property type="match status" value="1"/>
</dbReference>
<dbReference type="EMBL" id="WXEY01000015">
    <property type="protein sequence ID" value="MZP30540.1"/>
    <property type="molecule type" value="Genomic_DNA"/>
</dbReference>
<dbReference type="InterPro" id="IPR009384">
    <property type="entry name" value="SwrD-like"/>
</dbReference>
<dbReference type="Pfam" id="PF06289">
    <property type="entry name" value="FlbD"/>
    <property type="match status" value="1"/>
</dbReference>
<organism evidence="1 2">
    <name type="scientific">Heliomicrobium undosum</name>
    <dbReference type="NCBI Taxonomy" id="121734"/>
    <lineage>
        <taxon>Bacteria</taxon>
        <taxon>Bacillati</taxon>
        <taxon>Bacillota</taxon>
        <taxon>Clostridia</taxon>
        <taxon>Eubacteriales</taxon>
        <taxon>Heliobacteriaceae</taxon>
        <taxon>Heliomicrobium</taxon>
    </lineage>
</organism>
<keyword evidence="1" id="KW-0282">Flagellum</keyword>
<dbReference type="RefSeq" id="WP_161259065.1">
    <property type="nucleotide sequence ID" value="NZ_WXEY01000015.1"/>
</dbReference>
<sequence length="76" mass="8563">MITVRRLNQSELVINAELIEQVEATPDTIITLTTGKKIVVLEGLDEVVDKVIAYRRACLNARPDDKIDDALTKRRT</sequence>
<dbReference type="Proteomes" id="UP000463470">
    <property type="component" value="Unassembled WGS sequence"/>
</dbReference>
<evidence type="ECO:0000313" key="1">
    <source>
        <dbReference type="EMBL" id="MZP30540.1"/>
    </source>
</evidence>
<comment type="caution">
    <text evidence="1">The sequence shown here is derived from an EMBL/GenBank/DDBJ whole genome shotgun (WGS) entry which is preliminary data.</text>
</comment>
<evidence type="ECO:0000313" key="2">
    <source>
        <dbReference type="Proteomes" id="UP000463470"/>
    </source>
</evidence>
<reference evidence="1 2" key="1">
    <citation type="submission" date="2020-01" db="EMBL/GenBank/DDBJ databases">
        <title>Whole-genome sequence of Heliobacterium undosum DSM 13378.</title>
        <authorList>
            <person name="Kyndt J.A."/>
            <person name="Meyer T.E."/>
        </authorList>
    </citation>
    <scope>NUCLEOTIDE SEQUENCE [LARGE SCALE GENOMIC DNA]</scope>
    <source>
        <strain evidence="1 2">DSM 13378</strain>
    </source>
</reference>
<protein>
    <submittedName>
        <fullName evidence="1">Flagellar protein</fullName>
    </submittedName>
</protein>
<dbReference type="PANTHER" id="PTHR39185:SF1">
    <property type="entry name" value="SWARMING MOTILITY PROTEIN SWRD"/>
    <property type="match status" value="1"/>
</dbReference>
<accession>A0A845L7A7</accession>
<keyword evidence="1" id="KW-0969">Cilium</keyword>